<dbReference type="PANTHER" id="PTHR42718:SF46">
    <property type="entry name" value="BLR6921 PROTEIN"/>
    <property type="match status" value="1"/>
</dbReference>
<feature type="transmembrane region" description="Helical" evidence="8">
    <location>
        <begin position="135"/>
        <end position="157"/>
    </location>
</feature>
<evidence type="ECO:0000313" key="13">
    <source>
        <dbReference type="Proteomes" id="UP000324170"/>
    </source>
</evidence>
<proteinExistence type="predicted"/>
<evidence type="ECO:0000256" key="6">
    <source>
        <dbReference type="ARBA" id="ARBA00022989"/>
    </source>
</evidence>
<keyword evidence="13" id="KW-1185">Reference proteome</keyword>
<evidence type="ECO:0000256" key="3">
    <source>
        <dbReference type="ARBA" id="ARBA00022475"/>
    </source>
</evidence>
<dbReference type="NCBIfam" id="NF007799">
    <property type="entry name" value="PRK10504.1"/>
    <property type="match status" value="1"/>
</dbReference>
<dbReference type="AlphaFoldDB" id="A0A068QM22"/>
<evidence type="ECO:0000259" key="9">
    <source>
        <dbReference type="PROSITE" id="PS50850"/>
    </source>
</evidence>
<dbReference type="RefSeq" id="WP_045967742.1">
    <property type="nucleotide sequence ID" value="NZ_CAWMED010000001.1"/>
</dbReference>
<dbReference type="SUPFAM" id="SSF103473">
    <property type="entry name" value="MFS general substrate transporter"/>
    <property type="match status" value="1"/>
</dbReference>
<dbReference type="InterPro" id="IPR004638">
    <property type="entry name" value="EmrB-like"/>
</dbReference>
<dbReference type="GO" id="GO:0022857">
    <property type="term" value="F:transmembrane transporter activity"/>
    <property type="evidence" value="ECO:0007669"/>
    <property type="project" value="InterPro"/>
</dbReference>
<feature type="transmembrane region" description="Helical" evidence="8">
    <location>
        <begin position="163"/>
        <end position="181"/>
    </location>
</feature>
<dbReference type="FunFam" id="1.20.1720.10:FF:000001">
    <property type="entry name" value="Putative multidrug resistance protein MdtD"/>
    <property type="match status" value="1"/>
</dbReference>
<evidence type="ECO:0000313" key="10">
    <source>
        <dbReference type="EMBL" id="CDG15768.1"/>
    </source>
</evidence>
<feature type="transmembrane region" description="Helical" evidence="8">
    <location>
        <begin position="77"/>
        <end position="96"/>
    </location>
</feature>
<feature type="transmembrane region" description="Helical" evidence="8">
    <location>
        <begin position="224"/>
        <end position="243"/>
    </location>
</feature>
<feature type="transmembrane region" description="Helical" evidence="8">
    <location>
        <begin position="102"/>
        <end position="123"/>
    </location>
</feature>
<dbReference type="InterPro" id="IPR011701">
    <property type="entry name" value="MFS"/>
</dbReference>
<dbReference type="Proteomes" id="UP000032721">
    <property type="component" value="Chromosome"/>
</dbReference>
<dbReference type="PANTHER" id="PTHR42718">
    <property type="entry name" value="MAJOR FACILITATOR SUPERFAMILY MULTIDRUG TRANSPORTER MFSC"/>
    <property type="match status" value="1"/>
</dbReference>
<evidence type="ECO:0000256" key="5">
    <source>
        <dbReference type="ARBA" id="ARBA00022692"/>
    </source>
</evidence>
<dbReference type="STRING" id="351671.XDD1_0054"/>
<evidence type="ECO:0000256" key="1">
    <source>
        <dbReference type="ARBA" id="ARBA00004429"/>
    </source>
</evidence>
<sequence>MVKSARNMSGLPWIAAMAFFMQSLDATILNTALPAMAKSLQHSPLAMQSAIVSYPLTVAMLIPVSGWLADRFGTRTVFIYAVSFFSLGSLACALSHNLSFLVISRVIQGIGGAMMMPVARLALLRTYPRSELLPVLNFVTMPGLLGPILGPMFGGLLVTYATWHWIFIINIPIGLLGIIYASKNMPNLTMPKCPFDFLGFILFSLGLVMISVSFDLFGDHAFSGYIPLALFSGGIVMLLGYIFHAKRHSNPLINLQLFQTRTFSVGIASNIATRLSTGSLSFIIPLMLQVGFGFSAVIAGIMMAPNAMGSILAKSFVTNILTRFGYRNTLIWVTIIIGMMISQFSLQTPELPIAFLIIPLFILGIAMSTQFTAMNTITLGDLNDGNASAGNSLLAVTQQLSISFGVTISAAILRFYESTEYGSAISHFHYTLITMGVITLISSTVFLLLNTEDGNNLIKKK</sequence>
<dbReference type="NCBIfam" id="TIGR00711">
    <property type="entry name" value="efflux_EmrB"/>
    <property type="match status" value="1"/>
</dbReference>
<evidence type="ECO:0000313" key="11">
    <source>
        <dbReference type="EMBL" id="TYP01369.1"/>
    </source>
</evidence>
<dbReference type="FunFam" id="1.20.1250.20:FF:000021">
    <property type="entry name" value="Putative multidrug resistance protein MdtD"/>
    <property type="match status" value="1"/>
</dbReference>
<keyword evidence="2" id="KW-0813">Transport</keyword>
<dbReference type="Gene3D" id="1.20.1250.20">
    <property type="entry name" value="MFS general substrate transporter like domains"/>
    <property type="match status" value="1"/>
</dbReference>
<accession>A0A068QM22</accession>
<dbReference type="Pfam" id="PF07690">
    <property type="entry name" value="MFS_1"/>
    <property type="match status" value="1"/>
</dbReference>
<evidence type="ECO:0000313" key="12">
    <source>
        <dbReference type="Proteomes" id="UP000032721"/>
    </source>
</evidence>
<keyword evidence="3" id="KW-1003">Cell membrane</keyword>
<protein>
    <submittedName>
        <fullName evidence="11">EmrB/QacA subfamily drug resistance transporter</fullName>
    </submittedName>
    <submittedName>
        <fullName evidence="10">Putative permease of the major facilitator superfamily putative transmenmbrane domain</fullName>
    </submittedName>
</protein>
<dbReference type="GO" id="GO:0005886">
    <property type="term" value="C:plasma membrane"/>
    <property type="evidence" value="ECO:0007669"/>
    <property type="project" value="UniProtKB-SubCell"/>
</dbReference>
<reference evidence="10 12" key="1">
    <citation type="submission" date="2013-07" db="EMBL/GenBank/DDBJ databases">
        <authorList>
            <person name="Genoscope - CEA"/>
        </authorList>
    </citation>
    <scope>NUCLEOTIDE SEQUENCE [LARGE SCALE GENOMIC DNA]</scope>
    <source>
        <strain evidence="10">FRM16</strain>
        <strain evidence="12">FRM16 / DSM 17909</strain>
    </source>
</reference>
<dbReference type="EMBL" id="VNHN01000052">
    <property type="protein sequence ID" value="TYP01369.1"/>
    <property type="molecule type" value="Genomic_DNA"/>
</dbReference>
<dbReference type="HOGENOM" id="CLU_000960_28_0_6"/>
<evidence type="ECO:0000256" key="7">
    <source>
        <dbReference type="ARBA" id="ARBA00023136"/>
    </source>
</evidence>
<dbReference type="InterPro" id="IPR020846">
    <property type="entry name" value="MFS_dom"/>
</dbReference>
<dbReference type="EMBL" id="FO704550">
    <property type="protein sequence ID" value="CDG15768.1"/>
    <property type="molecule type" value="Genomic_DNA"/>
</dbReference>
<feature type="transmembrane region" description="Helical" evidence="8">
    <location>
        <begin position="393"/>
        <end position="416"/>
    </location>
</feature>
<keyword evidence="7 8" id="KW-0472">Membrane</keyword>
<dbReference type="PRINTS" id="PR01036">
    <property type="entry name" value="TCRTETB"/>
</dbReference>
<dbReference type="CDD" id="cd17503">
    <property type="entry name" value="MFS_LmrB_MDR_like"/>
    <property type="match status" value="1"/>
</dbReference>
<feature type="transmembrane region" description="Helical" evidence="8">
    <location>
        <begin position="324"/>
        <end position="341"/>
    </location>
</feature>
<feature type="transmembrane region" description="Helical" evidence="8">
    <location>
        <begin position="193"/>
        <end position="212"/>
    </location>
</feature>
<keyword evidence="6 8" id="KW-1133">Transmembrane helix</keyword>
<dbReference type="Proteomes" id="UP000324170">
    <property type="component" value="Unassembled WGS sequence"/>
</dbReference>
<feature type="transmembrane region" description="Helical" evidence="8">
    <location>
        <begin position="282"/>
        <end position="304"/>
    </location>
</feature>
<dbReference type="OrthoDB" id="9812221at2"/>
<evidence type="ECO:0000256" key="4">
    <source>
        <dbReference type="ARBA" id="ARBA00022519"/>
    </source>
</evidence>
<feature type="transmembrane region" description="Helical" evidence="8">
    <location>
        <begin position="353"/>
        <end position="373"/>
    </location>
</feature>
<keyword evidence="4" id="KW-0997">Cell inner membrane</keyword>
<feature type="domain" description="Major facilitator superfamily (MFS) profile" evidence="9">
    <location>
        <begin position="11"/>
        <end position="454"/>
    </location>
</feature>
<dbReference type="InterPro" id="IPR036259">
    <property type="entry name" value="MFS_trans_sf"/>
</dbReference>
<comment type="subcellular location">
    <subcellularLocation>
        <location evidence="1">Cell inner membrane</location>
        <topology evidence="1">Multi-pass membrane protein</topology>
    </subcellularLocation>
</comment>
<evidence type="ECO:0000256" key="2">
    <source>
        <dbReference type="ARBA" id="ARBA00022448"/>
    </source>
</evidence>
<gene>
    <name evidence="10" type="primary">hsrA</name>
    <name evidence="11" type="ORF">LY16_02710</name>
    <name evidence="10" type="ORF">XDD1_0054</name>
</gene>
<name>A0A068QM22_9GAMM</name>
<reference evidence="11 13" key="2">
    <citation type="submission" date="2019-07" db="EMBL/GenBank/DDBJ databases">
        <title>Genomic Encyclopedia of Type Strains, Phase I: the one thousand microbial genomes (KMG-I) project.</title>
        <authorList>
            <person name="Kyrpides N."/>
        </authorList>
    </citation>
    <scope>NUCLEOTIDE SEQUENCE [LARGE SCALE GENOMIC DNA]</scope>
    <source>
        <strain evidence="11 13">DSM 17909</strain>
    </source>
</reference>
<feature type="transmembrane region" description="Helical" evidence="8">
    <location>
        <begin position="428"/>
        <end position="449"/>
    </location>
</feature>
<dbReference type="PROSITE" id="PS50850">
    <property type="entry name" value="MFS"/>
    <property type="match status" value="1"/>
</dbReference>
<evidence type="ECO:0000256" key="8">
    <source>
        <dbReference type="SAM" id="Phobius"/>
    </source>
</evidence>
<dbReference type="KEGG" id="xdo:XDD1_0054"/>
<dbReference type="Gene3D" id="1.20.1720.10">
    <property type="entry name" value="Multidrug resistance protein D"/>
    <property type="match status" value="1"/>
</dbReference>
<keyword evidence="5 8" id="KW-0812">Transmembrane</keyword>
<organism evidence="10 12">
    <name type="scientific">Xenorhabdus doucetiae</name>
    <dbReference type="NCBI Taxonomy" id="351671"/>
    <lineage>
        <taxon>Bacteria</taxon>
        <taxon>Pseudomonadati</taxon>
        <taxon>Pseudomonadota</taxon>
        <taxon>Gammaproteobacteria</taxon>
        <taxon>Enterobacterales</taxon>
        <taxon>Morganellaceae</taxon>
        <taxon>Xenorhabdus</taxon>
    </lineage>
</organism>
<feature type="transmembrane region" description="Helical" evidence="8">
    <location>
        <begin position="50"/>
        <end position="70"/>
    </location>
</feature>